<dbReference type="PANTHER" id="PTHR37809:SF1">
    <property type="entry name" value="RIBOSOMAL PROTEIN S12 METHYLTHIOTRANSFERASE ACCESSORY FACTOR YCAO"/>
    <property type="match status" value="1"/>
</dbReference>
<dbReference type="Proteomes" id="UP000576393">
    <property type="component" value="Unassembled WGS sequence"/>
</dbReference>
<proteinExistence type="predicted"/>
<evidence type="ECO:0000313" key="3">
    <source>
        <dbReference type="EMBL" id="NYF43766.1"/>
    </source>
</evidence>
<dbReference type="AlphaFoldDB" id="A0A852V6J4"/>
<dbReference type="PROSITE" id="PS51664">
    <property type="entry name" value="YCAO"/>
    <property type="match status" value="1"/>
</dbReference>
<feature type="domain" description="YcaO" evidence="2">
    <location>
        <begin position="35"/>
        <end position="384"/>
    </location>
</feature>
<name>A0A852V6J4_9ACTN</name>
<protein>
    <recommendedName>
        <fullName evidence="2">YcaO domain-containing protein</fullName>
    </recommendedName>
</protein>
<dbReference type="Gene3D" id="3.30.1330.230">
    <property type="match status" value="1"/>
</dbReference>
<gene>
    <name evidence="3" type="ORF">HDA43_005993</name>
</gene>
<accession>A0A852V6J4</accession>
<evidence type="ECO:0000259" key="2">
    <source>
        <dbReference type="PROSITE" id="PS51664"/>
    </source>
</evidence>
<evidence type="ECO:0000313" key="4">
    <source>
        <dbReference type="Proteomes" id="UP000576393"/>
    </source>
</evidence>
<reference evidence="3 4" key="1">
    <citation type="submission" date="2020-07" db="EMBL/GenBank/DDBJ databases">
        <title>Sequencing the genomes of 1000 actinobacteria strains.</title>
        <authorList>
            <person name="Klenk H.-P."/>
        </authorList>
    </citation>
    <scope>NUCLEOTIDE SEQUENCE [LARGE SCALE GENOMIC DNA]</scope>
    <source>
        <strain evidence="3 4">DSM 45763</strain>
    </source>
</reference>
<dbReference type="InterPro" id="IPR003776">
    <property type="entry name" value="YcaO-like_dom"/>
</dbReference>
<feature type="region of interest" description="Disordered" evidence="1">
    <location>
        <begin position="245"/>
        <end position="299"/>
    </location>
</feature>
<feature type="compositionally biased region" description="Basic and acidic residues" evidence="1">
    <location>
        <begin position="276"/>
        <end position="293"/>
    </location>
</feature>
<dbReference type="Pfam" id="PF02624">
    <property type="entry name" value="YcaO"/>
    <property type="match status" value="1"/>
</dbReference>
<dbReference type="EMBL" id="JACCCO010000003">
    <property type="protein sequence ID" value="NYF43766.1"/>
    <property type="molecule type" value="Genomic_DNA"/>
</dbReference>
<organism evidence="3 4">
    <name type="scientific">Streptosporangium sandarakinum</name>
    <dbReference type="NCBI Taxonomy" id="1260955"/>
    <lineage>
        <taxon>Bacteria</taxon>
        <taxon>Bacillati</taxon>
        <taxon>Actinomycetota</taxon>
        <taxon>Actinomycetes</taxon>
        <taxon>Streptosporangiales</taxon>
        <taxon>Streptosporangiaceae</taxon>
        <taxon>Streptosporangium</taxon>
    </lineage>
</organism>
<comment type="caution">
    <text evidence="3">The sequence shown here is derived from an EMBL/GenBank/DDBJ whole genome shotgun (WGS) entry which is preliminary data.</text>
</comment>
<sequence>MDQGDAAPRPTVRPLVGGILHVAWTADDAGVSGGACDADPGRAARRAAGEYAQHVSHLSAAGALPVLACPGDRPRIAPAAHAAAGSPPTSWVVGHGMRDGTEVAVPAQAVFLGWDPPPPEIRWCVQTSAGTAAGADPERARTAALLEVIERHVLERGWRTGDIRFEELDHLHDAVLPPGLTGALRDGGVTLRTLRVAGLSPDVVTAFLHRSDGTALTCGAAARGDTADAVRHAVYEAVGNRLALSAPRGSTRPGGHARDGDPARPGALDGGSAYPDARDGGSARSGDRDRDRGLAAAAAGPRHLDFVRRRTVGAGEPRTAPVTPAGLLETAEALFGRQPAEVRLPSVGPYAVHRVVCHGSEVFQPLTPPAGLACPPAGLACPLA</sequence>
<keyword evidence="4" id="KW-1185">Reference proteome</keyword>
<evidence type="ECO:0000256" key="1">
    <source>
        <dbReference type="SAM" id="MobiDB-lite"/>
    </source>
</evidence>
<dbReference type="PANTHER" id="PTHR37809">
    <property type="entry name" value="RIBOSOMAL PROTEIN S12 METHYLTHIOTRANSFERASE ACCESSORY FACTOR YCAO"/>
    <property type="match status" value="1"/>
</dbReference>
<dbReference type="RefSeq" id="WP_179827472.1">
    <property type="nucleotide sequence ID" value="NZ_JACCCO010000003.1"/>
</dbReference>